<reference evidence="1" key="2">
    <citation type="submission" date="2023-06" db="EMBL/GenBank/DDBJ databases">
        <authorList>
            <consortium name="Lawrence Berkeley National Laboratory"/>
            <person name="Haridas S."/>
            <person name="Hensen N."/>
            <person name="Bonometti L."/>
            <person name="Westerberg I."/>
            <person name="Brannstrom I.O."/>
            <person name="Guillou S."/>
            <person name="Cros-Aarteil S."/>
            <person name="Calhoun S."/>
            <person name="Kuo A."/>
            <person name="Mondo S."/>
            <person name="Pangilinan J."/>
            <person name="Riley R."/>
            <person name="Labutti K."/>
            <person name="Andreopoulos B."/>
            <person name="Lipzen A."/>
            <person name="Chen C."/>
            <person name="Yanf M."/>
            <person name="Daum C."/>
            <person name="Ng V."/>
            <person name="Clum A."/>
            <person name="Steindorff A."/>
            <person name="Ohm R."/>
            <person name="Martin F."/>
            <person name="Silar P."/>
            <person name="Natvig D."/>
            <person name="Lalanne C."/>
            <person name="Gautier V."/>
            <person name="Ament-Velasquez S.L."/>
            <person name="Kruys A."/>
            <person name="Hutchinson M.I."/>
            <person name="Powell A.J."/>
            <person name="Barry K."/>
            <person name="Miller A.N."/>
            <person name="Grigoriev I.V."/>
            <person name="Debuchy R."/>
            <person name="Gladieux P."/>
            <person name="Thoren M.H."/>
            <person name="Johannesson H."/>
        </authorList>
    </citation>
    <scope>NUCLEOTIDE SEQUENCE</scope>
    <source>
        <strain evidence="1">CBS 560.94</strain>
    </source>
</reference>
<accession>A0AAE0J084</accession>
<gene>
    <name evidence="1" type="ORF">B0H65DRAFT_553473</name>
</gene>
<evidence type="ECO:0000313" key="1">
    <source>
        <dbReference type="EMBL" id="KAK3334528.1"/>
    </source>
</evidence>
<dbReference type="Proteomes" id="UP001278500">
    <property type="component" value="Unassembled WGS sequence"/>
</dbReference>
<comment type="caution">
    <text evidence="1">The sequence shown here is derived from an EMBL/GenBank/DDBJ whole genome shotgun (WGS) entry which is preliminary data.</text>
</comment>
<dbReference type="GeneID" id="87867118"/>
<keyword evidence="2" id="KW-1185">Reference proteome</keyword>
<dbReference type="AlphaFoldDB" id="A0AAE0J084"/>
<reference evidence="1" key="1">
    <citation type="journal article" date="2023" name="Mol. Phylogenet. Evol.">
        <title>Genome-scale phylogeny and comparative genomics of the fungal order Sordariales.</title>
        <authorList>
            <person name="Hensen N."/>
            <person name="Bonometti L."/>
            <person name="Westerberg I."/>
            <person name="Brannstrom I.O."/>
            <person name="Guillou S."/>
            <person name="Cros-Aarteil S."/>
            <person name="Calhoun S."/>
            <person name="Haridas S."/>
            <person name="Kuo A."/>
            <person name="Mondo S."/>
            <person name="Pangilinan J."/>
            <person name="Riley R."/>
            <person name="LaButti K."/>
            <person name="Andreopoulos B."/>
            <person name="Lipzen A."/>
            <person name="Chen C."/>
            <person name="Yan M."/>
            <person name="Daum C."/>
            <person name="Ng V."/>
            <person name="Clum A."/>
            <person name="Steindorff A."/>
            <person name="Ohm R.A."/>
            <person name="Martin F."/>
            <person name="Silar P."/>
            <person name="Natvig D.O."/>
            <person name="Lalanne C."/>
            <person name="Gautier V."/>
            <person name="Ament-Velasquez S.L."/>
            <person name="Kruys A."/>
            <person name="Hutchinson M.I."/>
            <person name="Powell A.J."/>
            <person name="Barry K."/>
            <person name="Miller A.N."/>
            <person name="Grigoriev I.V."/>
            <person name="Debuchy R."/>
            <person name="Gladieux P."/>
            <person name="Hiltunen Thoren M."/>
            <person name="Johannesson H."/>
        </authorList>
    </citation>
    <scope>NUCLEOTIDE SEQUENCE</scope>
    <source>
        <strain evidence="1">CBS 560.94</strain>
    </source>
</reference>
<evidence type="ECO:0000313" key="2">
    <source>
        <dbReference type="Proteomes" id="UP001278500"/>
    </source>
</evidence>
<proteinExistence type="predicted"/>
<sequence length="538" mass="62577">MDKLPQEVVDKITGFMFPLLAKKTDEEYDRHPHNKRYAPCNYERDDLSAAPYATLSPVWKRSIEQLTFWILKIRSHSDALIAEEAMSRDLHRRNSVRRIAWTINLDVERTSSFPHIRDKVIVVEFRNMLEFINRIRPPSDAPKLLLTINIVGMGAWDAESGESAFTAPPPGIHELPVCPAVTGLHICYDVNIPFDISEPMLGRKVPPVWIVEILSKLPSVTTADWEFYDFLNRRSEKRALFRNEVCKALKSPLFANLQVLCLYIGSYHYYSGEKSKDLEEYVATPRVEPSENGEDGLNAALRTVSQSLVELIIQGTFTLSPDFFHKRNGEAHEQPSWPRLEFLAIETTNITCTGNLYLPDANESTITWHESFFIDDILRKPTNDFNELMLSLSRGMLSMPKLQRLEILVRCNPNGIYYPLPYGARDSLSFRDIKLHRLIYYDREENESVPLAEFPPKDLWCNLGIFDRDYFRQRYIEVPCQLPWTACPEEALRNWNELHFRIKGHSILPEWRRKIVENGYQEDYVGYPFIQSARWVKQ</sequence>
<organism evidence="1 2">
    <name type="scientific">Neurospora tetraspora</name>
    <dbReference type="NCBI Taxonomy" id="94610"/>
    <lineage>
        <taxon>Eukaryota</taxon>
        <taxon>Fungi</taxon>
        <taxon>Dikarya</taxon>
        <taxon>Ascomycota</taxon>
        <taxon>Pezizomycotina</taxon>
        <taxon>Sordariomycetes</taxon>
        <taxon>Sordariomycetidae</taxon>
        <taxon>Sordariales</taxon>
        <taxon>Sordariaceae</taxon>
        <taxon>Neurospora</taxon>
    </lineage>
</organism>
<dbReference type="RefSeq" id="XP_062676694.1">
    <property type="nucleotide sequence ID" value="XM_062829964.1"/>
</dbReference>
<protein>
    <submittedName>
        <fullName evidence="1">Uncharacterized protein</fullName>
    </submittedName>
</protein>
<name>A0AAE0J084_9PEZI</name>
<dbReference type="EMBL" id="JAUEPP010000010">
    <property type="protein sequence ID" value="KAK3334528.1"/>
    <property type="molecule type" value="Genomic_DNA"/>
</dbReference>